<dbReference type="EMBL" id="LT906479">
    <property type="protein sequence ID" value="SNV96683.1"/>
    <property type="molecule type" value="Genomic_DNA"/>
</dbReference>
<proteinExistence type="predicted"/>
<dbReference type="OrthoDB" id="5956112at2"/>
<accession>A0A240BNY9</accession>
<evidence type="ECO:0000313" key="2">
    <source>
        <dbReference type="Proteomes" id="UP000215134"/>
    </source>
</evidence>
<keyword evidence="2" id="KW-1185">Reference proteome</keyword>
<dbReference type="Proteomes" id="UP000215134">
    <property type="component" value="Chromosome 1"/>
</dbReference>
<dbReference type="KEGG" id="sfj:SAMEA4384070_1398"/>
<organism evidence="1 2">
    <name type="scientific">Serratia ficaria</name>
    <dbReference type="NCBI Taxonomy" id="61651"/>
    <lineage>
        <taxon>Bacteria</taxon>
        <taxon>Pseudomonadati</taxon>
        <taxon>Pseudomonadota</taxon>
        <taxon>Gammaproteobacteria</taxon>
        <taxon>Enterobacterales</taxon>
        <taxon>Yersiniaceae</taxon>
        <taxon>Serratia</taxon>
    </lineage>
</organism>
<dbReference type="STRING" id="1411141.GCA_001590885_02777"/>
<evidence type="ECO:0000313" key="1">
    <source>
        <dbReference type="EMBL" id="SNV96683.1"/>
    </source>
</evidence>
<gene>
    <name evidence="1" type="ORF">SAMEA4384070_01398</name>
</gene>
<reference evidence="1 2" key="1">
    <citation type="submission" date="2017-06" db="EMBL/GenBank/DDBJ databases">
        <authorList>
            <consortium name="Pathogen Informatics"/>
        </authorList>
    </citation>
    <scope>NUCLEOTIDE SEQUENCE [LARGE SCALE GENOMIC DNA]</scope>
    <source>
        <strain evidence="1 2">NCTC12148</strain>
    </source>
</reference>
<dbReference type="AlphaFoldDB" id="A0A240BNY9"/>
<protein>
    <submittedName>
        <fullName evidence="1">Uncharacterized protein</fullName>
    </submittedName>
</protein>
<sequence length="80" mass="8987">MTCTGKVFAEAIGELSNKQGASLEGREKTIQDIEMEINRLDHGSRQGELKPNPPRAGWVFLVSDKSPAQYRLRLSARVFR</sequence>
<dbReference type="RefSeq" id="WP_073970299.1">
    <property type="nucleotide sequence ID" value="NZ_CAMISQ010000001.1"/>
</dbReference>
<name>A0A240BNY9_SERFI</name>